<evidence type="ECO:0000313" key="2">
    <source>
        <dbReference type="EMBL" id="MUN63458.1"/>
    </source>
</evidence>
<feature type="domain" description="N-acetyltransferase" evidence="1">
    <location>
        <begin position="17"/>
        <end position="212"/>
    </location>
</feature>
<dbReference type="Pfam" id="PF13508">
    <property type="entry name" value="Acetyltransf_7"/>
    <property type="match status" value="1"/>
</dbReference>
<dbReference type="PANTHER" id="PTHR42791:SF1">
    <property type="entry name" value="N-ACETYLTRANSFERASE DOMAIN-CONTAINING PROTEIN"/>
    <property type="match status" value="1"/>
</dbReference>
<gene>
    <name evidence="2" type="ORF">GMA12_09945</name>
</gene>
<proteinExistence type="predicted"/>
<organism evidence="2 3">
    <name type="scientific">Kocuria sediminis</name>
    <dbReference type="NCBI Taxonomy" id="1038857"/>
    <lineage>
        <taxon>Bacteria</taxon>
        <taxon>Bacillati</taxon>
        <taxon>Actinomycetota</taxon>
        <taxon>Actinomycetes</taxon>
        <taxon>Micrococcales</taxon>
        <taxon>Micrococcaceae</taxon>
        <taxon>Kocuria</taxon>
    </lineage>
</organism>
<dbReference type="RefSeq" id="WP_156269368.1">
    <property type="nucleotide sequence ID" value="NZ_WOGU01000007.1"/>
</dbReference>
<dbReference type="PANTHER" id="PTHR42791">
    <property type="entry name" value="GNAT FAMILY ACETYLTRANSFERASE"/>
    <property type="match status" value="1"/>
</dbReference>
<dbReference type="AlphaFoldDB" id="A0A6N8GKL7"/>
<comment type="caution">
    <text evidence="2">The sequence shown here is derived from an EMBL/GenBank/DDBJ whole genome shotgun (WGS) entry which is preliminary data.</text>
</comment>
<sequence>MSTTRGERPARSGDPRAEVRALRPVELPAAVGLIARGMRDNPVHHAAYGPDPDRRLRCHARVIRALLAASPALHLLGVTRQGALVAVAAEAPPGTCRLTTRRLLRMLPHLARLGPRTALRVRAWTGVWAAHDPAEPHVHLGPVAVDAHLQGRGLGTAVLREHCRRLDATGQVGYLETDKPANVVFYRRFGYEVVGQAPALGLPTWFMRRPPAAR</sequence>
<evidence type="ECO:0000259" key="1">
    <source>
        <dbReference type="PROSITE" id="PS51186"/>
    </source>
</evidence>
<keyword evidence="2" id="KW-0808">Transferase</keyword>
<protein>
    <submittedName>
        <fullName evidence="2">GNAT family N-acetyltransferase</fullName>
    </submittedName>
</protein>
<dbReference type="Gene3D" id="3.40.630.30">
    <property type="match status" value="1"/>
</dbReference>
<accession>A0A6N8GKL7</accession>
<keyword evidence="3" id="KW-1185">Reference proteome</keyword>
<dbReference type="EMBL" id="WOGU01000007">
    <property type="protein sequence ID" value="MUN63458.1"/>
    <property type="molecule type" value="Genomic_DNA"/>
</dbReference>
<dbReference type="InterPro" id="IPR016181">
    <property type="entry name" value="Acyl_CoA_acyltransferase"/>
</dbReference>
<reference evidence="2 3" key="1">
    <citation type="submission" date="2019-12" db="EMBL/GenBank/DDBJ databases">
        <authorList>
            <person name="Shi Y."/>
        </authorList>
    </citation>
    <scope>NUCLEOTIDE SEQUENCE [LARGE SCALE GENOMIC DNA]</scope>
    <source>
        <strain evidence="2 3">JCM 17929</strain>
    </source>
</reference>
<dbReference type="InterPro" id="IPR052523">
    <property type="entry name" value="Trichothecene_AcTrans"/>
</dbReference>
<dbReference type="GO" id="GO:0016747">
    <property type="term" value="F:acyltransferase activity, transferring groups other than amino-acyl groups"/>
    <property type="evidence" value="ECO:0007669"/>
    <property type="project" value="InterPro"/>
</dbReference>
<dbReference type="InterPro" id="IPR000182">
    <property type="entry name" value="GNAT_dom"/>
</dbReference>
<dbReference type="PROSITE" id="PS51186">
    <property type="entry name" value="GNAT"/>
    <property type="match status" value="1"/>
</dbReference>
<name>A0A6N8GKL7_9MICC</name>
<dbReference type="Proteomes" id="UP000436989">
    <property type="component" value="Unassembled WGS sequence"/>
</dbReference>
<dbReference type="SUPFAM" id="SSF55729">
    <property type="entry name" value="Acyl-CoA N-acyltransferases (Nat)"/>
    <property type="match status" value="1"/>
</dbReference>
<evidence type="ECO:0000313" key="3">
    <source>
        <dbReference type="Proteomes" id="UP000436989"/>
    </source>
</evidence>